<gene>
    <name evidence="12" type="ORF">VHUM_03732</name>
</gene>
<evidence type="ECO:0000256" key="8">
    <source>
        <dbReference type="RuleBase" id="RU003346"/>
    </source>
</evidence>
<dbReference type="PRINTS" id="PR00171">
    <property type="entry name" value="SUGRTRNSPORT"/>
</dbReference>
<dbReference type="PANTHER" id="PTHR48022:SF55">
    <property type="entry name" value="SUGAR TRANSPORTER STL1"/>
    <property type="match status" value="1"/>
</dbReference>
<evidence type="ECO:0000259" key="11">
    <source>
        <dbReference type="PROSITE" id="PS50850"/>
    </source>
</evidence>
<dbReference type="PROSITE" id="PS50850">
    <property type="entry name" value="MFS"/>
    <property type="match status" value="1"/>
</dbReference>
<dbReference type="InterPro" id="IPR005828">
    <property type="entry name" value="MFS_sugar_transport-like"/>
</dbReference>
<dbReference type="Gene3D" id="1.20.1250.20">
    <property type="entry name" value="MFS general substrate transporter like domains"/>
    <property type="match status" value="1"/>
</dbReference>
<proteinExistence type="inferred from homology"/>
<keyword evidence="5 10" id="KW-1133">Transmembrane helix</keyword>
<evidence type="ECO:0000256" key="9">
    <source>
        <dbReference type="SAM" id="MobiDB-lite"/>
    </source>
</evidence>
<feature type="transmembrane region" description="Helical" evidence="10">
    <location>
        <begin position="81"/>
        <end position="103"/>
    </location>
</feature>
<dbReference type="OrthoDB" id="2544694at2759"/>
<dbReference type="InterPro" id="IPR003663">
    <property type="entry name" value="Sugar/inositol_transpt"/>
</dbReference>
<sequence length="584" mass="63133">MGFRPDNDLAIERSAKGGRVTYGGLSGQSLLVAIVATGTCGFSLFGYDQGLMSGIIGAKTFNDEFPATRAVGSNDVYHSTIQGSVTACYEVGCFFGAMFAYFFGDRLGRRRMMLLGCVVMIIGTVITVTAFGPGSPNGNVGGFVQFIIGRVITGLGNGANTATIPSWIAETSKAHNRGFLICLEGSTVAVGTVIAYWMDFGLSYVDSSVNWRFPIAFQIFFALIVVAGVLVLPESPRWLMAKGYPDEALRVLAALRGESPTDEGAIIEKEQMASSIEAQAQAASNKKSDILKGGKQNHRVRALVGASTQLFQQIGGCNAVIYYSTILFEKSIKLTGKLPLILGGVLAVVYMLFAFLSFALVEKVGRRNLFLVGTFGQGGAMLITWACLFPNRSLPKDGGAVGLYLFIAFFGATWLPLPWLYPAELNAMAVRTEANAISTMTNWLSNFLVVQVLPTMIASIGHWTFFLFFMANIIFLPFIYLWYPETAGRTLEEIDVLYAQAHFANKRVVKIAAEVPKLSDHQIKVLTERYDIHGSSSGLEAGSVDTSIPADSDDGHEKAHIQVASNEPSPTQTRVGSVDHTNDK</sequence>
<keyword evidence="3 8" id="KW-0813">Transport</keyword>
<evidence type="ECO:0000256" key="7">
    <source>
        <dbReference type="ARBA" id="ARBA00049119"/>
    </source>
</evidence>
<dbReference type="FunFam" id="1.20.1250.20:FF:000061">
    <property type="entry name" value="MFS sugar transporter"/>
    <property type="match status" value="1"/>
</dbReference>
<feature type="region of interest" description="Disordered" evidence="9">
    <location>
        <begin position="537"/>
        <end position="584"/>
    </location>
</feature>
<keyword evidence="13" id="KW-1185">Reference proteome</keyword>
<evidence type="ECO:0000256" key="2">
    <source>
        <dbReference type="ARBA" id="ARBA00010992"/>
    </source>
</evidence>
<protein>
    <recommendedName>
        <fullName evidence="11">Major facilitator superfamily (MFS) profile domain-containing protein</fullName>
    </recommendedName>
</protein>
<dbReference type="NCBIfam" id="TIGR00879">
    <property type="entry name" value="SP"/>
    <property type="match status" value="1"/>
</dbReference>
<keyword evidence="6 10" id="KW-0472">Membrane</keyword>
<dbReference type="GO" id="GO:0016020">
    <property type="term" value="C:membrane"/>
    <property type="evidence" value="ECO:0007669"/>
    <property type="project" value="UniProtKB-SubCell"/>
</dbReference>
<dbReference type="Pfam" id="PF00083">
    <property type="entry name" value="Sugar_tr"/>
    <property type="match status" value="1"/>
</dbReference>
<dbReference type="GO" id="GO:0005351">
    <property type="term" value="F:carbohydrate:proton symporter activity"/>
    <property type="evidence" value="ECO:0007669"/>
    <property type="project" value="TreeGrafter"/>
</dbReference>
<dbReference type="EMBL" id="QKWK01000011">
    <property type="protein sequence ID" value="TXT05971.1"/>
    <property type="molecule type" value="Genomic_DNA"/>
</dbReference>
<evidence type="ECO:0000256" key="10">
    <source>
        <dbReference type="SAM" id="Phobius"/>
    </source>
</evidence>
<organism evidence="12 13">
    <name type="scientific">Vanrija humicola</name>
    <name type="common">Yeast</name>
    <name type="synonym">Cryptococcus humicola</name>
    <dbReference type="NCBI Taxonomy" id="5417"/>
    <lineage>
        <taxon>Eukaryota</taxon>
        <taxon>Fungi</taxon>
        <taxon>Dikarya</taxon>
        <taxon>Basidiomycota</taxon>
        <taxon>Agaricomycotina</taxon>
        <taxon>Tremellomycetes</taxon>
        <taxon>Trichosporonales</taxon>
        <taxon>Trichosporonaceae</taxon>
        <taxon>Vanrija</taxon>
    </lineage>
</organism>
<dbReference type="InterPro" id="IPR050360">
    <property type="entry name" value="MFS_Sugar_Transporters"/>
</dbReference>
<comment type="similarity">
    <text evidence="2 8">Belongs to the major facilitator superfamily. Sugar transporter (TC 2.A.1.1) family.</text>
</comment>
<evidence type="ECO:0000313" key="12">
    <source>
        <dbReference type="EMBL" id="TXT05971.1"/>
    </source>
</evidence>
<feature type="transmembrane region" description="Helical" evidence="10">
    <location>
        <begin position="112"/>
        <end position="131"/>
    </location>
</feature>
<feature type="transmembrane region" description="Helical" evidence="10">
    <location>
        <begin position="401"/>
        <end position="421"/>
    </location>
</feature>
<keyword evidence="4 10" id="KW-0812">Transmembrane</keyword>
<dbReference type="PANTHER" id="PTHR48022">
    <property type="entry name" value="PLASTIDIC GLUCOSE TRANSPORTER 4"/>
    <property type="match status" value="1"/>
</dbReference>
<comment type="catalytic activity">
    <reaction evidence="7">
        <text>myo-inositol(out) + H(+)(out) = myo-inositol(in) + H(+)(in)</text>
        <dbReference type="Rhea" id="RHEA:60364"/>
        <dbReference type="ChEBI" id="CHEBI:15378"/>
        <dbReference type="ChEBI" id="CHEBI:17268"/>
    </reaction>
</comment>
<comment type="subcellular location">
    <subcellularLocation>
        <location evidence="1">Membrane</location>
        <topology evidence="1">Multi-pass membrane protein</topology>
    </subcellularLocation>
</comment>
<evidence type="ECO:0000256" key="6">
    <source>
        <dbReference type="ARBA" id="ARBA00023136"/>
    </source>
</evidence>
<evidence type="ECO:0000313" key="13">
    <source>
        <dbReference type="Proteomes" id="UP000473826"/>
    </source>
</evidence>
<feature type="transmembrane region" description="Helical" evidence="10">
    <location>
        <begin position="20"/>
        <end position="45"/>
    </location>
</feature>
<feature type="transmembrane region" description="Helical" evidence="10">
    <location>
        <begin position="340"/>
        <end position="361"/>
    </location>
</feature>
<reference evidence="12 13" key="1">
    <citation type="journal article" date="2019" name="PLoS Genet.">
        <title>Convergent evolution of linked mating-type loci in basidiomycete fungi.</title>
        <authorList>
            <person name="Sun S."/>
            <person name="Coelho M.A."/>
            <person name="Heitman J."/>
            <person name="Nowrousian M."/>
        </authorList>
    </citation>
    <scope>NUCLEOTIDE SEQUENCE [LARGE SCALE GENOMIC DNA]</scope>
    <source>
        <strain evidence="12 13">CBS 4282</strain>
    </source>
</reference>
<evidence type="ECO:0000256" key="5">
    <source>
        <dbReference type="ARBA" id="ARBA00022989"/>
    </source>
</evidence>
<comment type="caution">
    <text evidence="12">The sequence shown here is derived from an EMBL/GenBank/DDBJ whole genome shotgun (WGS) entry which is preliminary data.</text>
</comment>
<evidence type="ECO:0000256" key="3">
    <source>
        <dbReference type="ARBA" id="ARBA00022448"/>
    </source>
</evidence>
<feature type="domain" description="Major facilitator superfamily (MFS) profile" evidence="11">
    <location>
        <begin position="34"/>
        <end position="487"/>
    </location>
</feature>
<dbReference type="InterPro" id="IPR005829">
    <property type="entry name" value="Sugar_transporter_CS"/>
</dbReference>
<feature type="transmembrane region" description="Helical" evidence="10">
    <location>
        <begin position="367"/>
        <end position="389"/>
    </location>
</feature>
<dbReference type="PROSITE" id="PS00216">
    <property type="entry name" value="SUGAR_TRANSPORT_1"/>
    <property type="match status" value="1"/>
</dbReference>
<dbReference type="AlphaFoldDB" id="A0A7D8UZQ0"/>
<name>A0A7D8UZQ0_VANHU</name>
<evidence type="ECO:0000256" key="1">
    <source>
        <dbReference type="ARBA" id="ARBA00004141"/>
    </source>
</evidence>
<evidence type="ECO:0000256" key="4">
    <source>
        <dbReference type="ARBA" id="ARBA00022692"/>
    </source>
</evidence>
<dbReference type="InterPro" id="IPR036259">
    <property type="entry name" value="MFS_trans_sf"/>
</dbReference>
<accession>A0A7D8UZQ0</accession>
<dbReference type="SUPFAM" id="SSF103473">
    <property type="entry name" value="MFS general substrate transporter"/>
    <property type="match status" value="1"/>
</dbReference>
<feature type="transmembrane region" description="Helical" evidence="10">
    <location>
        <begin position="213"/>
        <end position="232"/>
    </location>
</feature>
<feature type="transmembrane region" description="Helical" evidence="10">
    <location>
        <begin position="463"/>
        <end position="483"/>
    </location>
</feature>
<dbReference type="InterPro" id="IPR020846">
    <property type="entry name" value="MFS_dom"/>
</dbReference>
<dbReference type="Proteomes" id="UP000473826">
    <property type="component" value="Unassembled WGS sequence"/>
</dbReference>
<feature type="transmembrane region" description="Helical" evidence="10">
    <location>
        <begin position="179"/>
        <end position="198"/>
    </location>
</feature>
<feature type="compositionally biased region" description="Polar residues" evidence="9">
    <location>
        <begin position="563"/>
        <end position="575"/>
    </location>
</feature>
<feature type="transmembrane region" description="Helical" evidence="10">
    <location>
        <begin position="143"/>
        <end position="167"/>
    </location>
</feature>